<gene>
    <name evidence="1" type="ORF">GQS65_08585</name>
</gene>
<name>A0A6B0GQZ6_9EURY</name>
<dbReference type="EMBL" id="WSZK01000015">
    <property type="protein sequence ID" value="MWG34545.1"/>
    <property type="molecule type" value="Genomic_DNA"/>
</dbReference>
<comment type="caution">
    <text evidence="1">The sequence shown here is derived from an EMBL/GenBank/DDBJ whole genome shotgun (WGS) entry which is preliminary data.</text>
</comment>
<evidence type="ECO:0000313" key="2">
    <source>
        <dbReference type="Proteomes" id="UP000451471"/>
    </source>
</evidence>
<dbReference type="RefSeq" id="WP_158204217.1">
    <property type="nucleotide sequence ID" value="NZ_WSZK01000015.1"/>
</dbReference>
<accession>A0A6B0GQZ6</accession>
<dbReference type="OrthoDB" id="328941at2157"/>
<reference evidence="1 2" key="1">
    <citation type="submission" date="2019-12" db="EMBL/GenBank/DDBJ databases">
        <title>Halocatena pleomorpha gen. nov. sp. nov., an extremely halophilic archaeon of family Halobacteriaceae isolated from saltpan soil.</title>
        <authorList>
            <person name="Pal Y."/>
            <person name="Verma A."/>
            <person name="Krishnamurthi S."/>
            <person name="Kumar P."/>
        </authorList>
    </citation>
    <scope>NUCLEOTIDE SEQUENCE [LARGE SCALE GENOMIC DNA]</scope>
    <source>
        <strain evidence="1 2">JCM 16495</strain>
    </source>
</reference>
<dbReference type="AlphaFoldDB" id="A0A6B0GQZ6"/>
<keyword evidence="2" id="KW-1185">Reference proteome</keyword>
<organism evidence="1 2">
    <name type="scientific">Halomarina oriensis</name>
    <dbReference type="NCBI Taxonomy" id="671145"/>
    <lineage>
        <taxon>Archaea</taxon>
        <taxon>Methanobacteriati</taxon>
        <taxon>Methanobacteriota</taxon>
        <taxon>Stenosarchaea group</taxon>
        <taxon>Halobacteria</taxon>
        <taxon>Halobacteriales</taxon>
        <taxon>Natronomonadaceae</taxon>
        <taxon>Halomarina</taxon>
    </lineage>
</organism>
<sequence>MDPDDLTPRLRALSERWEVITERPGSPRSTMNVVEYGLGKRRRAEVYVNRLLRYLLDPEEPHGMDTEFLDASFDESLAAYE</sequence>
<evidence type="ECO:0000313" key="1">
    <source>
        <dbReference type="EMBL" id="MWG34545.1"/>
    </source>
</evidence>
<proteinExistence type="predicted"/>
<dbReference type="Proteomes" id="UP000451471">
    <property type="component" value="Unassembled WGS sequence"/>
</dbReference>
<protein>
    <submittedName>
        <fullName evidence="1">Uncharacterized protein</fullName>
    </submittedName>
</protein>